<dbReference type="Gene3D" id="1.10.530.10">
    <property type="match status" value="1"/>
</dbReference>
<evidence type="ECO:0000313" key="2">
    <source>
        <dbReference type="EMBL" id="KAK5700869.1"/>
    </source>
</evidence>
<gene>
    <name evidence="2" type="ORF">LTR97_005386</name>
</gene>
<dbReference type="AlphaFoldDB" id="A0AAN7W5W9"/>
<proteinExistence type="predicted"/>
<comment type="caution">
    <text evidence="2">The sequence shown here is derived from an EMBL/GenBank/DDBJ whole genome shotgun (WGS) entry which is preliminary data.</text>
</comment>
<evidence type="ECO:0000256" key="1">
    <source>
        <dbReference type="SAM" id="SignalP"/>
    </source>
</evidence>
<evidence type="ECO:0000313" key="3">
    <source>
        <dbReference type="Proteomes" id="UP001310594"/>
    </source>
</evidence>
<accession>A0AAN7W5W9</accession>
<feature type="chain" id="PRO_5042916290" description="Transglycosylase SLT domain-containing protein" evidence="1">
    <location>
        <begin position="19"/>
        <end position="194"/>
    </location>
</feature>
<organism evidence="2 3">
    <name type="scientific">Elasticomyces elasticus</name>
    <dbReference type="NCBI Taxonomy" id="574655"/>
    <lineage>
        <taxon>Eukaryota</taxon>
        <taxon>Fungi</taxon>
        <taxon>Dikarya</taxon>
        <taxon>Ascomycota</taxon>
        <taxon>Pezizomycotina</taxon>
        <taxon>Dothideomycetes</taxon>
        <taxon>Dothideomycetidae</taxon>
        <taxon>Mycosphaerellales</taxon>
        <taxon>Teratosphaeriaceae</taxon>
        <taxon>Elasticomyces</taxon>
    </lineage>
</organism>
<name>A0AAN7W5W9_9PEZI</name>
<dbReference type="Proteomes" id="UP001310594">
    <property type="component" value="Unassembled WGS sequence"/>
</dbReference>
<dbReference type="EMBL" id="JAVRQU010000007">
    <property type="protein sequence ID" value="KAK5700869.1"/>
    <property type="molecule type" value="Genomic_DNA"/>
</dbReference>
<protein>
    <recommendedName>
        <fullName evidence="4">Transglycosylase SLT domain-containing protein</fullName>
    </recommendedName>
</protein>
<evidence type="ECO:0008006" key="4">
    <source>
        <dbReference type="Google" id="ProtNLM"/>
    </source>
</evidence>
<feature type="signal peptide" evidence="1">
    <location>
        <begin position="1"/>
        <end position="18"/>
    </location>
</feature>
<sequence>MAPVLALLLSTLVAGSAALPTTRESPSGQRYGPVSATRDYLCFDGTDATADAAQWLPFNQLWSLNEPTILSKNGGDTYITHYIREAIEQVSCDREVDASLVLAIVMQESSGRASMPCKPQASGGKSRCGIMQSVGGSSFDAERPRASISRMIREGVEGDGFHQTREGDARYLTDLANRLLGWTGTSRADASCGQ</sequence>
<keyword evidence="1" id="KW-0732">Signal</keyword>
<reference evidence="2" key="1">
    <citation type="submission" date="2023-08" db="EMBL/GenBank/DDBJ databases">
        <title>Black Yeasts Isolated from many extreme environments.</title>
        <authorList>
            <person name="Coleine C."/>
            <person name="Stajich J.E."/>
            <person name="Selbmann L."/>
        </authorList>
    </citation>
    <scope>NUCLEOTIDE SEQUENCE</scope>
    <source>
        <strain evidence="2">CCFEE 5810</strain>
    </source>
</reference>